<keyword evidence="1" id="KW-0175">Coiled coil</keyword>
<dbReference type="Proteomes" id="UP001165289">
    <property type="component" value="Unassembled WGS sequence"/>
</dbReference>
<proteinExistence type="predicted"/>
<accession>A0AAV7JJF6</accession>
<name>A0AAV7JJF6_9METZ</name>
<feature type="coiled-coil region" evidence="1">
    <location>
        <begin position="72"/>
        <end position="148"/>
    </location>
</feature>
<evidence type="ECO:0000313" key="2">
    <source>
        <dbReference type="EMBL" id="KAI6649050.1"/>
    </source>
</evidence>
<gene>
    <name evidence="2" type="ORF">LOD99_6773</name>
</gene>
<dbReference type="EMBL" id="JAKMXF010000322">
    <property type="protein sequence ID" value="KAI6649050.1"/>
    <property type="molecule type" value="Genomic_DNA"/>
</dbReference>
<organism evidence="2 3">
    <name type="scientific">Oopsacas minuta</name>
    <dbReference type="NCBI Taxonomy" id="111878"/>
    <lineage>
        <taxon>Eukaryota</taxon>
        <taxon>Metazoa</taxon>
        <taxon>Porifera</taxon>
        <taxon>Hexactinellida</taxon>
        <taxon>Hexasterophora</taxon>
        <taxon>Lyssacinosida</taxon>
        <taxon>Leucopsacidae</taxon>
        <taxon>Oopsacas</taxon>
    </lineage>
</organism>
<protein>
    <submittedName>
        <fullName evidence="2">Uncharacterized protein</fullName>
    </submittedName>
</protein>
<dbReference type="AlphaFoldDB" id="A0AAV7JJF6"/>
<evidence type="ECO:0000313" key="3">
    <source>
        <dbReference type="Proteomes" id="UP001165289"/>
    </source>
</evidence>
<sequence length="350" mass="39854">MVSLADALSTLKQDYQPKRVTFKDLPSEVPHKLSLNAIPFFPKNQSNLYPQSPPFNPPNNTSPSVTPFDAQVDSVKRELSQKSDQLEQTMRELETLRVENENLRELKHTADTSKDRALSVLDEKIKICEEAERRVIAATERAVSAEKKILLINRNKTLDCITTELIELDRLSNWTEMNSKNTQHTLQLRTHTESVRELLKRVTEQYQSQFDQLDRGLPLSGLSRINSELPTRPIPIPIPIPVPEPIPYLPTDVEVYLPCANFSDPVHTGYAQPRYGPQMFPSRSEDVHNRLIRKLSNWHSELTDSELYGYIIDAKKAATGQSFSGMSMSEIITSVHELIVNRRIMSPPDS</sequence>
<evidence type="ECO:0000256" key="1">
    <source>
        <dbReference type="SAM" id="Coils"/>
    </source>
</evidence>
<comment type="caution">
    <text evidence="2">The sequence shown here is derived from an EMBL/GenBank/DDBJ whole genome shotgun (WGS) entry which is preliminary data.</text>
</comment>
<keyword evidence="3" id="KW-1185">Reference proteome</keyword>
<reference evidence="2 3" key="1">
    <citation type="journal article" date="2023" name="BMC Biol.">
        <title>The compact genome of the sponge Oopsacas minuta (Hexactinellida) is lacking key metazoan core genes.</title>
        <authorList>
            <person name="Santini S."/>
            <person name="Schenkelaars Q."/>
            <person name="Jourda C."/>
            <person name="Duchesne M."/>
            <person name="Belahbib H."/>
            <person name="Rocher C."/>
            <person name="Selva M."/>
            <person name="Riesgo A."/>
            <person name="Vervoort M."/>
            <person name="Leys S.P."/>
            <person name="Kodjabachian L."/>
            <person name="Le Bivic A."/>
            <person name="Borchiellini C."/>
            <person name="Claverie J.M."/>
            <person name="Renard E."/>
        </authorList>
    </citation>
    <scope>NUCLEOTIDE SEQUENCE [LARGE SCALE GENOMIC DNA]</scope>
    <source>
        <strain evidence="2">SPO-2</strain>
    </source>
</reference>